<comment type="similarity">
    <text evidence="3 12">Belongs to the complex I subunit 1 family.</text>
</comment>
<comment type="subcellular location">
    <subcellularLocation>
        <location evidence="2 12">Mitochondrion inner membrane</location>
        <topology evidence="2 12">Multi-pass membrane protein</topology>
    </subcellularLocation>
</comment>
<evidence type="ECO:0000256" key="3">
    <source>
        <dbReference type="ARBA" id="ARBA00010535"/>
    </source>
</evidence>
<protein>
    <recommendedName>
        <fullName evidence="4 13">NADH-ubiquinone oxidoreductase chain 1</fullName>
        <ecNumber evidence="13">7.1.1.2</ecNumber>
    </recommendedName>
</protein>
<evidence type="ECO:0000256" key="11">
    <source>
        <dbReference type="ARBA" id="ARBA00023136"/>
    </source>
</evidence>
<keyword evidence="11 14" id="KW-0472">Membrane</keyword>
<evidence type="ECO:0000256" key="10">
    <source>
        <dbReference type="ARBA" id="ARBA00023128"/>
    </source>
</evidence>
<gene>
    <name evidence="15" type="primary">nad1</name>
</gene>
<evidence type="ECO:0000256" key="5">
    <source>
        <dbReference type="ARBA" id="ARBA00022448"/>
    </source>
</evidence>
<feature type="transmembrane region" description="Helical" evidence="14">
    <location>
        <begin position="168"/>
        <end position="186"/>
    </location>
</feature>
<keyword evidence="6 12" id="KW-0812">Transmembrane</keyword>
<keyword evidence="8 14" id="KW-1133">Transmembrane helix</keyword>
<feature type="transmembrane region" description="Helical" evidence="14">
    <location>
        <begin position="140"/>
        <end position="161"/>
    </location>
</feature>
<geneLocation type="mitochondrion" evidence="15"/>
<dbReference type="GO" id="GO:0008137">
    <property type="term" value="F:NADH dehydrogenase (ubiquinone) activity"/>
    <property type="evidence" value="ECO:0007669"/>
    <property type="project" value="UniProtKB-EC"/>
</dbReference>
<evidence type="ECO:0000256" key="8">
    <source>
        <dbReference type="ARBA" id="ARBA00022989"/>
    </source>
</evidence>
<dbReference type="EMBL" id="KY224481">
    <property type="protein sequence ID" value="AQP27512.1"/>
    <property type="molecule type" value="Genomic_DNA"/>
</dbReference>
<dbReference type="InterPro" id="IPR018086">
    <property type="entry name" value="NADH_UbQ_OxRdtase_su1_CS"/>
</dbReference>
<dbReference type="InterPro" id="IPR001694">
    <property type="entry name" value="NADH_UbQ_OxRdtase_su1/FPO"/>
</dbReference>
<dbReference type="PANTHER" id="PTHR11432:SF3">
    <property type="entry name" value="NADH-UBIQUINONE OXIDOREDUCTASE CHAIN 1"/>
    <property type="match status" value="1"/>
</dbReference>
<feature type="transmembrane region" description="Helical" evidence="14">
    <location>
        <begin position="67"/>
        <end position="87"/>
    </location>
</feature>
<keyword evidence="12" id="KW-0520">NAD</keyword>
<feature type="transmembrane region" description="Helical" evidence="14">
    <location>
        <begin position="248"/>
        <end position="264"/>
    </location>
</feature>
<keyword evidence="5" id="KW-0813">Transport</keyword>
<keyword evidence="9 13" id="KW-0830">Ubiquinone</keyword>
<dbReference type="HAMAP" id="MF_01350">
    <property type="entry name" value="NDH1_NuoH"/>
    <property type="match status" value="1"/>
</dbReference>
<comment type="catalytic activity">
    <reaction evidence="13">
        <text>a ubiquinone + NADH + 5 H(+)(in) = a ubiquinol + NAD(+) + 4 H(+)(out)</text>
        <dbReference type="Rhea" id="RHEA:29091"/>
        <dbReference type="Rhea" id="RHEA-COMP:9565"/>
        <dbReference type="Rhea" id="RHEA-COMP:9566"/>
        <dbReference type="ChEBI" id="CHEBI:15378"/>
        <dbReference type="ChEBI" id="CHEBI:16389"/>
        <dbReference type="ChEBI" id="CHEBI:17976"/>
        <dbReference type="ChEBI" id="CHEBI:57540"/>
        <dbReference type="ChEBI" id="CHEBI:57945"/>
        <dbReference type="EC" id="7.1.1.2"/>
    </reaction>
</comment>
<evidence type="ECO:0000256" key="14">
    <source>
        <dbReference type="SAM" id="Phobius"/>
    </source>
</evidence>
<accession>A0A1S5VNE6</accession>
<evidence type="ECO:0000256" key="6">
    <source>
        <dbReference type="ARBA" id="ARBA00022692"/>
    </source>
</evidence>
<keyword evidence="7" id="KW-0999">Mitochondrion inner membrane</keyword>
<evidence type="ECO:0000256" key="1">
    <source>
        <dbReference type="ARBA" id="ARBA00003257"/>
    </source>
</evidence>
<dbReference type="PANTHER" id="PTHR11432">
    <property type="entry name" value="NADH DEHYDROGENASE SUBUNIT 1"/>
    <property type="match status" value="1"/>
</dbReference>
<evidence type="ECO:0000256" key="4">
    <source>
        <dbReference type="ARBA" id="ARBA00021009"/>
    </source>
</evidence>
<dbReference type="EC" id="7.1.1.2" evidence="13"/>
<evidence type="ECO:0000256" key="12">
    <source>
        <dbReference type="RuleBase" id="RU000471"/>
    </source>
</evidence>
<dbReference type="GO" id="GO:0005743">
    <property type="term" value="C:mitochondrial inner membrane"/>
    <property type="evidence" value="ECO:0007669"/>
    <property type="project" value="UniProtKB-SubCell"/>
</dbReference>
<feature type="transmembrane region" description="Helical" evidence="14">
    <location>
        <begin position="218"/>
        <end position="241"/>
    </location>
</feature>
<sequence length="306" mass="35129">MIIFLLLMVFVMVGVAFLTLLERSVLGYMHIRKGPNSVGFIGIFQPFSDAIKLFSSEQYFPIVSNYLIYYFSPIFGFFLSLLIWLLIPYLSGFISFELGLLFFLACTSLGVYTVMIAGWSSNSGYSLLGGLRALAQTISYEVSLAFILFSFVILICSYNLVYFCFFQVYLWLIFLSLPLSFVWFISCLAETNRTPFDFAEGESELVSGFNVEYGSGGFALIFLAEYASILFMSLLFCIIFLGSDLYSFFFYISLAFISFLFIWVRGTVPRFRYDKLMYLAWKSFLPLSLNYLLFFIGIKCFIFSLL</sequence>
<name>A0A1S5VNE6_9NEOP</name>
<dbReference type="GO" id="GO:0009060">
    <property type="term" value="P:aerobic respiration"/>
    <property type="evidence" value="ECO:0007669"/>
    <property type="project" value="TreeGrafter"/>
</dbReference>
<evidence type="ECO:0000256" key="9">
    <source>
        <dbReference type="ARBA" id="ARBA00023075"/>
    </source>
</evidence>
<reference evidence="15" key="1">
    <citation type="journal article" date="2016" name="Mol. Biol. Evol.">
        <title>Mitochondrial Phylogenomics Resolves the Global Spread of Higher Termites, Ecosystem Engineers of the Tropics.</title>
        <authorList>
            <person name="Bourguignon T."/>
            <person name="Lo N."/>
            <person name="Sobotnik J."/>
            <person name="Ho S.Y."/>
            <person name="Iqbal N."/>
            <person name="Coissac E."/>
            <person name="Lee M."/>
            <person name="Jendryka M.M."/>
            <person name="Sillam-Dusses D."/>
            <person name="Krizkova B."/>
            <person name="Roisin Y."/>
            <person name="Evans T.A."/>
        </authorList>
    </citation>
    <scope>NUCLEOTIDE SEQUENCE</scope>
    <source>
        <strain evidence="15">THAI107</strain>
    </source>
</reference>
<organism evidence="15">
    <name type="scientific">Bulbitermes laticephalus</name>
    <dbReference type="NCBI Taxonomy" id="229649"/>
    <lineage>
        <taxon>Eukaryota</taxon>
        <taxon>Metazoa</taxon>
        <taxon>Ecdysozoa</taxon>
        <taxon>Arthropoda</taxon>
        <taxon>Hexapoda</taxon>
        <taxon>Insecta</taxon>
        <taxon>Pterygota</taxon>
        <taxon>Neoptera</taxon>
        <taxon>Polyneoptera</taxon>
        <taxon>Dictyoptera</taxon>
        <taxon>Blattodea</taxon>
        <taxon>Blattoidea</taxon>
        <taxon>Termitoidae</taxon>
        <taxon>Termitidae</taxon>
        <taxon>Nasutitermitinae</taxon>
        <taxon>Bulbitermes</taxon>
    </lineage>
</organism>
<proteinExistence type="inferred from homology"/>
<evidence type="ECO:0000256" key="7">
    <source>
        <dbReference type="ARBA" id="ARBA00022792"/>
    </source>
</evidence>
<evidence type="ECO:0000256" key="13">
    <source>
        <dbReference type="RuleBase" id="RU000473"/>
    </source>
</evidence>
<feature type="transmembrane region" description="Helical" evidence="14">
    <location>
        <begin position="99"/>
        <end position="120"/>
    </location>
</feature>
<feature type="transmembrane region" description="Helical" evidence="14">
    <location>
        <begin position="284"/>
        <end position="305"/>
    </location>
</feature>
<dbReference type="PROSITE" id="PS00668">
    <property type="entry name" value="COMPLEX1_ND1_2"/>
    <property type="match status" value="1"/>
</dbReference>
<evidence type="ECO:0000313" key="15">
    <source>
        <dbReference type="EMBL" id="AQP27512.1"/>
    </source>
</evidence>
<dbReference type="Pfam" id="PF00146">
    <property type="entry name" value="NADHdh"/>
    <property type="match status" value="1"/>
</dbReference>
<comment type="function">
    <text evidence="1">Core subunit of the mitochondrial membrane respiratory chain NADH dehydrogenase (Complex I) that is believed to belong to the minimal assembly required for catalysis. Complex I functions in the transfer of electrons from NADH to the respiratory chain. The immediate electron acceptor for the enzyme is believed to be ubiquinone.</text>
</comment>
<evidence type="ECO:0000256" key="2">
    <source>
        <dbReference type="ARBA" id="ARBA00004448"/>
    </source>
</evidence>
<keyword evidence="10 13" id="KW-0496">Mitochondrion</keyword>
<dbReference type="AlphaFoldDB" id="A0A1S5VNE6"/>
<dbReference type="GO" id="GO:0003954">
    <property type="term" value="F:NADH dehydrogenase activity"/>
    <property type="evidence" value="ECO:0007669"/>
    <property type="project" value="TreeGrafter"/>
</dbReference>